<feature type="binding site" evidence="12">
    <location>
        <position position="400"/>
    </location>
    <ligand>
        <name>Zn(2+)</name>
        <dbReference type="ChEBI" id="CHEBI:29105"/>
        <label>1</label>
        <note>catalytic</note>
    </ligand>
</feature>
<dbReference type="PANTHER" id="PTHR43694:SF1">
    <property type="entry name" value="RIBONUCLEASE J"/>
    <property type="match status" value="1"/>
</dbReference>
<feature type="binding site" evidence="12">
    <location>
        <position position="453"/>
    </location>
    <ligand>
        <name>Ca(2+)</name>
        <dbReference type="ChEBI" id="CHEBI:29108"/>
    </ligand>
</feature>
<keyword evidence="6 12" id="KW-0862">Zinc</keyword>
<evidence type="ECO:0000256" key="2">
    <source>
        <dbReference type="ARBA" id="ARBA00022722"/>
    </source>
</evidence>
<dbReference type="InterPro" id="IPR036866">
    <property type="entry name" value="RibonucZ/Hydroxyglut_hydro"/>
</dbReference>
<reference evidence="14" key="1">
    <citation type="submission" date="2024-05" db="EMBL/GenBank/DDBJ databases">
        <authorList>
            <person name="Cai S.Y."/>
            <person name="Jin L.M."/>
            <person name="Li H.R."/>
        </authorList>
    </citation>
    <scope>NUCLEOTIDE SEQUENCE</scope>
    <source>
        <strain evidence="14">A5-74</strain>
    </source>
</reference>
<keyword evidence="4 9" id="KW-0255">Endonuclease</keyword>
<dbReference type="GO" id="GO:0005737">
    <property type="term" value="C:cytoplasm"/>
    <property type="evidence" value="ECO:0007669"/>
    <property type="project" value="UniProtKB-SubCell"/>
</dbReference>
<accession>A0AAU8DI96</accession>
<keyword evidence="7 9" id="KW-0269">Exonuclease</keyword>
<dbReference type="InterPro" id="IPR004613">
    <property type="entry name" value="RNase_J"/>
</dbReference>
<dbReference type="GO" id="GO:0006364">
    <property type="term" value="P:rRNA processing"/>
    <property type="evidence" value="ECO:0007669"/>
    <property type="project" value="UniProtKB-UniRule"/>
</dbReference>
<feature type="binding site" evidence="12">
    <location>
        <position position="89"/>
    </location>
    <ligand>
        <name>Zn(2+)</name>
        <dbReference type="ChEBI" id="CHEBI:29105"/>
        <label>1</label>
        <note>catalytic</note>
    </ligand>
</feature>
<feature type="binding site" evidence="12">
    <location>
        <position position="61"/>
    </location>
    <ligand>
        <name>Ca(2+)</name>
        <dbReference type="ChEBI" id="CHEBI:29108"/>
    </ligand>
</feature>
<dbReference type="SUPFAM" id="SSF56281">
    <property type="entry name" value="Metallo-hydrolase/oxidoreductase"/>
    <property type="match status" value="1"/>
</dbReference>
<evidence type="ECO:0000256" key="7">
    <source>
        <dbReference type="ARBA" id="ARBA00022839"/>
    </source>
</evidence>
<evidence type="ECO:0000313" key="14">
    <source>
        <dbReference type="EMBL" id="XCG61919.1"/>
    </source>
</evidence>
<evidence type="ECO:0000256" key="8">
    <source>
        <dbReference type="ARBA" id="ARBA00022884"/>
    </source>
</evidence>
<proteinExistence type="inferred from homology"/>
<feature type="binding site" evidence="12">
    <location>
        <position position="84"/>
    </location>
    <ligand>
        <name>Zn(2+)</name>
        <dbReference type="ChEBI" id="CHEBI:29105"/>
        <label>1</label>
        <note>catalytic</note>
    </ligand>
</feature>
<keyword evidence="5 9" id="KW-0378">Hydrolase</keyword>
<dbReference type="SMART" id="SM00849">
    <property type="entry name" value="Lactamase_B"/>
    <property type="match status" value="1"/>
</dbReference>
<dbReference type="GO" id="GO:0004521">
    <property type="term" value="F:RNA endonuclease activity"/>
    <property type="evidence" value="ECO:0007669"/>
    <property type="project" value="UniProtKB-UniRule"/>
</dbReference>
<dbReference type="EMBL" id="CP159218">
    <property type="protein sequence ID" value="XCG61919.1"/>
    <property type="molecule type" value="Genomic_DNA"/>
</dbReference>
<dbReference type="PROSITE" id="PS01292">
    <property type="entry name" value="UPF0036"/>
    <property type="match status" value="1"/>
</dbReference>
<dbReference type="Pfam" id="PF07521">
    <property type="entry name" value="RMMBL"/>
    <property type="match status" value="1"/>
</dbReference>
<gene>
    <name evidence="9" type="primary">rnj</name>
    <name evidence="14" type="ORF">ABLG96_11535</name>
</gene>
<evidence type="ECO:0000256" key="9">
    <source>
        <dbReference type="HAMAP-Rule" id="MF_01491"/>
    </source>
</evidence>
<sequence length="562" mass="60927">MPAPNRTGLEPARLRRDALRIVALGGIGEIGRNMTVYELNGRLLIVDCGVLFPEDAQPGVDLILPDLSHIEDRIDDIEAVVITHGHEDHIGALPWLLRLRSNIPVIGAQFSLALIAAKCKEHRIKPNLQMVVERERRSVGKFDLEFFAVNHSIPDALAVGIRTAAGSVLHTGDIKLDQLPLDGRLTDLGGFARFGDEGVDLFLVDSTNAEVPGFVAPEREIGPVMDNYIRNAPQRVIVASFASHVHRVQQMLDSAHKYGRKVAFVGRSMVRNMQIAQELGLLTVPDGLVRNLDKVLDLPPDQVMLVSTGSQGEPLSALSRMSRGEHRSVNLQQGDTVILASSMIPGNETSVFTVINELARIGVTVVHQGVAKVHVSGHASAGELLYLYNAVRPRNVMPVHGEWRHLRANAKLAVSTGVPTDRVVIAPNGTVVDLVNRRAKIVGHVDVGMVYVDGNAVGDVGENTLSDRLILGEGGFISITVVIDRQTGRAKASPTLSGRGFSDDPKALDAVVPLVEAELSRTEADGITDPHRIAQSVRRVVGRWVADKYGRRPMIVPTVLDV</sequence>
<evidence type="ECO:0000256" key="11">
    <source>
        <dbReference type="PIRSR" id="PIRSR004803-2"/>
    </source>
</evidence>
<comment type="cofactor">
    <cofactor evidence="12">
        <name>Ca(2+)</name>
        <dbReference type="ChEBI" id="CHEBI:29108"/>
    </cofactor>
    <text evidence="12">Binds 1 Ca(2+) cation per subunit. Seen in 1 crystal structure, it is not clear if it is physiologically important.</text>
</comment>
<dbReference type="AlphaFoldDB" id="A0AAU8DI96"/>
<evidence type="ECO:0000256" key="6">
    <source>
        <dbReference type="ARBA" id="ARBA00022833"/>
    </source>
</evidence>
<dbReference type="CDD" id="cd07714">
    <property type="entry name" value="RNaseJ_MBL-fold"/>
    <property type="match status" value="1"/>
</dbReference>
<dbReference type="InterPro" id="IPR042173">
    <property type="entry name" value="RNase_J_2"/>
</dbReference>
<dbReference type="GO" id="GO:0008270">
    <property type="term" value="F:zinc ion binding"/>
    <property type="evidence" value="ECO:0007669"/>
    <property type="project" value="InterPro"/>
</dbReference>
<evidence type="ECO:0000259" key="13">
    <source>
        <dbReference type="SMART" id="SM00849"/>
    </source>
</evidence>
<feature type="binding site" evidence="12">
    <location>
        <position position="59"/>
    </location>
    <ligand>
        <name>Ca(2+)</name>
        <dbReference type="ChEBI" id="CHEBI:29108"/>
    </ligand>
</feature>
<dbReference type="InterPro" id="IPR001279">
    <property type="entry name" value="Metallo-B-lactamas"/>
</dbReference>
<dbReference type="Gene3D" id="3.60.15.10">
    <property type="entry name" value="Ribonuclease Z/Hydroxyacylglutathione hydrolase-like"/>
    <property type="match status" value="1"/>
</dbReference>
<dbReference type="InterPro" id="IPR030854">
    <property type="entry name" value="RNase_J_bac"/>
</dbReference>
<dbReference type="Gene3D" id="3.10.20.580">
    <property type="match status" value="1"/>
</dbReference>
<comment type="similarity">
    <text evidence="9">Belongs to the metallo-beta-lactamase superfamily. RNA-metabolizing metallo-beta-lactamase-like family. Bacterial RNase J subfamily.</text>
</comment>
<keyword evidence="8 9" id="KW-0694">RNA-binding</keyword>
<keyword evidence="2 9" id="KW-0540">Nuclease</keyword>
<keyword evidence="12" id="KW-0106">Calcium</keyword>
<dbReference type="InterPro" id="IPR011108">
    <property type="entry name" value="RMMBL"/>
</dbReference>
<comment type="subcellular location">
    <subcellularLocation>
        <location evidence="9">Cytoplasm</location>
    </subcellularLocation>
</comment>
<feature type="binding site" evidence="11">
    <location>
        <begin position="242"/>
        <end position="244"/>
    </location>
    <ligand>
        <name>substrate</name>
    </ligand>
</feature>
<feature type="domain" description="Metallo-beta-lactamase" evidence="13">
    <location>
        <begin position="31"/>
        <end position="225"/>
    </location>
</feature>
<evidence type="ECO:0000256" key="1">
    <source>
        <dbReference type="ARBA" id="ARBA00022490"/>
    </source>
</evidence>
<organism evidence="14">
    <name type="scientific">Nakamurella sp. A5-74</name>
    <dbReference type="NCBI Taxonomy" id="3158264"/>
    <lineage>
        <taxon>Bacteria</taxon>
        <taxon>Bacillati</taxon>
        <taxon>Actinomycetota</taxon>
        <taxon>Actinomycetes</taxon>
        <taxon>Nakamurellales</taxon>
        <taxon>Nakamurellaceae</taxon>
        <taxon>Nakamurella</taxon>
    </lineage>
</organism>
<feature type="active site" description="Proton donor" evidence="10">
    <location>
        <position position="205"/>
    </location>
</feature>
<dbReference type="RefSeq" id="WP_353647535.1">
    <property type="nucleotide sequence ID" value="NZ_CP159218.1"/>
</dbReference>
<feature type="binding site" evidence="9 11">
    <location>
        <begin position="374"/>
        <end position="378"/>
    </location>
    <ligand>
        <name>substrate</name>
    </ligand>
</feature>
<dbReference type="Pfam" id="PF22505">
    <property type="entry name" value="RNase_J_b_CASP"/>
    <property type="match status" value="1"/>
</dbReference>
<protein>
    <recommendedName>
        <fullName evidence="9">Ribonuclease J</fullName>
        <shortName evidence="9">RNase J</shortName>
        <ecNumber evidence="9">3.1.-.-</ecNumber>
    </recommendedName>
</protein>
<name>A0AAU8DI96_9ACTN</name>
<keyword evidence="9" id="KW-0698">rRNA processing</keyword>
<keyword evidence="3 12" id="KW-0479">Metal-binding</keyword>
<dbReference type="PANTHER" id="PTHR43694">
    <property type="entry name" value="RIBONUCLEASE J"/>
    <property type="match status" value="1"/>
</dbReference>
<dbReference type="PIRSF" id="PIRSF004803">
    <property type="entry name" value="RnjA"/>
    <property type="match status" value="1"/>
</dbReference>
<dbReference type="InterPro" id="IPR055132">
    <property type="entry name" value="RNase_J_b_CASP"/>
</dbReference>
<comment type="cofactor">
    <cofactor evidence="12">
        <name>Zn(2+)</name>
        <dbReference type="ChEBI" id="CHEBI:29105"/>
    </cofactor>
    <text evidence="12">Binds 2 Zn(2+) ions per subunit. It is not clear if Zn(2+) or Mg(2+) is physiologically important.</text>
</comment>
<dbReference type="Gene3D" id="3.40.50.10710">
    <property type="entry name" value="Metallo-hydrolase/oxidoreductase"/>
    <property type="match status" value="1"/>
</dbReference>
<evidence type="ECO:0000256" key="12">
    <source>
        <dbReference type="PIRSR" id="PIRSR004803-3"/>
    </source>
</evidence>
<dbReference type="GO" id="GO:0004534">
    <property type="term" value="F:5'-3' RNA exonuclease activity"/>
    <property type="evidence" value="ECO:0007669"/>
    <property type="project" value="UniProtKB-UniRule"/>
</dbReference>
<feature type="binding site" evidence="12">
    <location>
        <position position="151"/>
    </location>
    <ligand>
        <name>Zn(2+)</name>
        <dbReference type="ChEBI" id="CHEBI:29105"/>
        <label>1</label>
        <note>catalytic</note>
    </ligand>
</feature>
<dbReference type="Pfam" id="PF17770">
    <property type="entry name" value="RNase_J_C"/>
    <property type="match status" value="1"/>
</dbReference>
<feature type="active site" description="Proton acceptor" evidence="10">
    <location>
        <position position="378"/>
    </location>
</feature>
<comment type="function">
    <text evidence="9">An RNase that has 5'-3' exonuclease and possibly endonuclease activity. Involved in maturation of rRNA and in some organisms also mRNA maturation and/or decay.</text>
</comment>
<dbReference type="InterPro" id="IPR001587">
    <property type="entry name" value="RNase_J_CS"/>
</dbReference>
<feature type="binding site" evidence="12">
    <location>
        <position position="86"/>
    </location>
    <ligand>
        <name>Zn(2+)</name>
        <dbReference type="ChEBI" id="CHEBI:29105"/>
        <label>1</label>
        <note>catalytic</note>
    </ligand>
</feature>
<dbReference type="InterPro" id="IPR041636">
    <property type="entry name" value="RNase_J_C"/>
</dbReference>
<dbReference type="Pfam" id="PF00753">
    <property type="entry name" value="Lactamase_B"/>
    <property type="match status" value="1"/>
</dbReference>
<comment type="subunit">
    <text evidence="9">Homodimer, may be a subunit of the RNA degradosome.</text>
</comment>
<evidence type="ECO:0000256" key="10">
    <source>
        <dbReference type="PIRSR" id="PIRSR004803-1"/>
    </source>
</evidence>
<evidence type="ECO:0000256" key="4">
    <source>
        <dbReference type="ARBA" id="ARBA00022759"/>
    </source>
</evidence>
<dbReference type="NCBIfam" id="TIGR00649">
    <property type="entry name" value="MG423"/>
    <property type="match status" value="1"/>
</dbReference>
<dbReference type="HAMAP" id="MF_01491">
    <property type="entry name" value="RNase_J_bact"/>
    <property type="match status" value="1"/>
</dbReference>
<dbReference type="EC" id="3.1.-.-" evidence="9"/>
<keyword evidence="1 9" id="KW-0963">Cytoplasm</keyword>
<feature type="binding site" evidence="12">
    <location>
        <position position="173"/>
    </location>
    <ligand>
        <name>Zn(2+)</name>
        <dbReference type="ChEBI" id="CHEBI:29105"/>
        <label>1</label>
        <note>catalytic</note>
    </ligand>
</feature>
<evidence type="ECO:0000256" key="5">
    <source>
        <dbReference type="ARBA" id="ARBA00022801"/>
    </source>
</evidence>
<evidence type="ECO:0000256" key="3">
    <source>
        <dbReference type="ARBA" id="ARBA00022723"/>
    </source>
</evidence>
<dbReference type="GO" id="GO:0003723">
    <property type="term" value="F:RNA binding"/>
    <property type="evidence" value="ECO:0007669"/>
    <property type="project" value="UniProtKB-UniRule"/>
</dbReference>
<feature type="binding site" evidence="12">
    <location>
        <position position="88"/>
    </location>
    <ligand>
        <name>Zn(2+)</name>
        <dbReference type="ChEBI" id="CHEBI:29105"/>
        <label>1</label>
        <note>catalytic</note>
    </ligand>
</feature>